<reference evidence="7 8" key="1">
    <citation type="journal article" date="2016" name="Nat. Commun.">
        <title>Thousands of microbial genomes shed light on interconnected biogeochemical processes in an aquifer system.</title>
        <authorList>
            <person name="Anantharaman K."/>
            <person name="Brown C.T."/>
            <person name="Hug L.A."/>
            <person name="Sharon I."/>
            <person name="Castelle C.J."/>
            <person name="Probst A.J."/>
            <person name="Thomas B.C."/>
            <person name="Singh A."/>
            <person name="Wilkins M.J."/>
            <person name="Karaoz U."/>
            <person name="Brodie E.L."/>
            <person name="Williams K.H."/>
            <person name="Hubbard S.S."/>
            <person name="Banfield J.F."/>
        </authorList>
    </citation>
    <scope>NUCLEOTIDE SEQUENCE [LARGE SCALE GENOMIC DNA]</scope>
</reference>
<feature type="transmembrane region" description="Helical" evidence="6">
    <location>
        <begin position="62"/>
        <end position="84"/>
    </location>
</feature>
<feature type="transmembrane region" description="Helical" evidence="6">
    <location>
        <begin position="190"/>
        <end position="210"/>
    </location>
</feature>
<evidence type="ECO:0000256" key="5">
    <source>
        <dbReference type="ARBA" id="ARBA00023136"/>
    </source>
</evidence>
<organism evidence="7 8">
    <name type="scientific">Candidatus Zambryskibacteria bacterium RIFCSPLOWO2_01_FULL_45_21</name>
    <dbReference type="NCBI Taxonomy" id="1802761"/>
    <lineage>
        <taxon>Bacteria</taxon>
        <taxon>Candidatus Zambryskiibacteriota</taxon>
    </lineage>
</organism>
<evidence type="ECO:0000256" key="6">
    <source>
        <dbReference type="SAM" id="Phobius"/>
    </source>
</evidence>
<dbReference type="GO" id="GO:0005886">
    <property type="term" value="C:plasma membrane"/>
    <property type="evidence" value="ECO:0007669"/>
    <property type="project" value="UniProtKB-SubCell"/>
</dbReference>
<dbReference type="InterPro" id="IPR050833">
    <property type="entry name" value="Poly_Biosynth_Transport"/>
</dbReference>
<evidence type="ECO:0000313" key="8">
    <source>
        <dbReference type="Proteomes" id="UP000176800"/>
    </source>
</evidence>
<feature type="transmembrane region" description="Helical" evidence="6">
    <location>
        <begin position="166"/>
        <end position="184"/>
    </location>
</feature>
<dbReference type="AlphaFoldDB" id="A0A1G2U1R1"/>
<feature type="transmembrane region" description="Helical" evidence="6">
    <location>
        <begin position="308"/>
        <end position="327"/>
    </location>
</feature>
<dbReference type="EMBL" id="MHWE01000018">
    <property type="protein sequence ID" value="OHB03458.1"/>
    <property type="molecule type" value="Genomic_DNA"/>
</dbReference>
<evidence type="ECO:0000256" key="1">
    <source>
        <dbReference type="ARBA" id="ARBA00004651"/>
    </source>
</evidence>
<evidence type="ECO:0000256" key="2">
    <source>
        <dbReference type="ARBA" id="ARBA00022475"/>
    </source>
</evidence>
<feature type="transmembrane region" description="Helical" evidence="6">
    <location>
        <begin position="30"/>
        <end position="56"/>
    </location>
</feature>
<keyword evidence="5 6" id="KW-0472">Membrane</keyword>
<evidence type="ECO:0000256" key="3">
    <source>
        <dbReference type="ARBA" id="ARBA00022692"/>
    </source>
</evidence>
<feature type="transmembrane region" description="Helical" evidence="6">
    <location>
        <begin position="130"/>
        <end position="154"/>
    </location>
</feature>
<dbReference type="Proteomes" id="UP000176800">
    <property type="component" value="Unassembled WGS sequence"/>
</dbReference>
<keyword evidence="4 6" id="KW-1133">Transmembrane helix</keyword>
<proteinExistence type="predicted"/>
<feature type="transmembrane region" description="Helical" evidence="6">
    <location>
        <begin position="105"/>
        <end position="124"/>
    </location>
</feature>
<evidence type="ECO:0000256" key="4">
    <source>
        <dbReference type="ARBA" id="ARBA00022989"/>
    </source>
</evidence>
<evidence type="ECO:0008006" key="9">
    <source>
        <dbReference type="Google" id="ProtNLM"/>
    </source>
</evidence>
<evidence type="ECO:0000313" key="7">
    <source>
        <dbReference type="EMBL" id="OHB03458.1"/>
    </source>
</evidence>
<comment type="caution">
    <text evidence="7">The sequence shown here is derived from an EMBL/GenBank/DDBJ whole genome shotgun (WGS) entry which is preliminary data.</text>
</comment>
<name>A0A1G2U1R1_9BACT</name>
<dbReference type="InterPro" id="IPR002797">
    <property type="entry name" value="Polysacc_synth"/>
</dbReference>
<accession>A0A1G2U1R1</accession>
<dbReference type="PANTHER" id="PTHR30250">
    <property type="entry name" value="PST FAMILY PREDICTED COLANIC ACID TRANSPORTER"/>
    <property type="match status" value="1"/>
</dbReference>
<protein>
    <recommendedName>
        <fullName evidence="9">Polysaccharide biosynthesis protein C-terminal domain-containing protein</fullName>
    </recommendedName>
</protein>
<comment type="subcellular location">
    <subcellularLocation>
        <location evidence="1">Cell membrane</location>
        <topology evidence="1">Multi-pass membrane protein</topology>
    </subcellularLocation>
</comment>
<gene>
    <name evidence="7" type="ORF">A3B14_02925</name>
</gene>
<keyword evidence="2" id="KW-1003">Cell membrane</keyword>
<keyword evidence="3 6" id="KW-0812">Transmembrane</keyword>
<dbReference type="PANTHER" id="PTHR30250:SF11">
    <property type="entry name" value="O-ANTIGEN TRANSPORTER-RELATED"/>
    <property type="match status" value="1"/>
</dbReference>
<dbReference type="Pfam" id="PF01943">
    <property type="entry name" value="Polysacc_synt"/>
    <property type="match status" value="1"/>
</dbReference>
<feature type="transmembrane region" description="Helical" evidence="6">
    <location>
        <begin position="333"/>
        <end position="351"/>
    </location>
</feature>
<sequence>MEKFRNKVYKMLRWSEQYARTDMVYLAKGGFWLSFAQVVASFSSLILAVAFANLIAPEVYGTYRYVLSIVGILVIGTFPGLNMSAITGVAKGDEMSFWQLVKKKALWSLASTAVAAVTTIYYLINGNFLLASAVAIAAVAVPLLYTSGMYAALLNGRKNFQLLAKLAITSRIVTTTSLVITLFFTDNVFALIVVYFLPEIFLQSIFLFFLHKNRPDKRESASGNDKLARFGFHLSMMEILKTIASQIDKILVFHYLGAAQLAAYAIATTAPGQIKGLMQNMTTLALPKFSNSKSEDIGKTLPGKLFRLELIIVAVIILYWIIAPLVFPIIFPKYINAIFISQVYALSLLFFPRTFLSTAMTAHMKQKEMYKIRILAPALRIAIFAIALPIWGIWGAVIGSIIGNALTAGIYQYFFKKAFVTSTKVDLQNKARFADTKKVGDKP</sequence>